<reference evidence="7 8" key="1">
    <citation type="submission" date="2014-09" db="EMBL/GenBank/DDBJ databases">
        <authorList>
            <person name="Magalhaes I.L.F."/>
            <person name="Oliveira U."/>
            <person name="Santos F.R."/>
            <person name="Vidigal T.H.D.A."/>
            <person name="Brescovit A.D."/>
            <person name="Santos A.J."/>
        </authorList>
    </citation>
    <scope>NUCLEOTIDE SEQUENCE [LARGE SCALE GENOMIC DNA]</scope>
</reference>
<dbReference type="Proteomes" id="UP000054845">
    <property type="component" value="Unassembled WGS sequence"/>
</dbReference>
<evidence type="ECO:0000256" key="1">
    <source>
        <dbReference type="ARBA" id="ARBA00022438"/>
    </source>
</evidence>
<feature type="region of interest" description="Disordered" evidence="5">
    <location>
        <begin position="1"/>
        <end position="32"/>
    </location>
</feature>
<evidence type="ECO:0000313" key="7">
    <source>
        <dbReference type="EMBL" id="CEH14692.1"/>
    </source>
</evidence>
<keyword evidence="2" id="KW-0645">Protease</keyword>
<dbReference type="GO" id="GO:0006508">
    <property type="term" value="P:proteolysis"/>
    <property type="evidence" value="ECO:0007669"/>
    <property type="project" value="UniProtKB-KW"/>
</dbReference>
<dbReference type="InterPro" id="IPR036005">
    <property type="entry name" value="Creatinase/aminopeptidase-like"/>
</dbReference>
<organism evidence="7 8">
    <name type="scientific">Ceraceosorus bombacis</name>
    <dbReference type="NCBI Taxonomy" id="401625"/>
    <lineage>
        <taxon>Eukaryota</taxon>
        <taxon>Fungi</taxon>
        <taxon>Dikarya</taxon>
        <taxon>Basidiomycota</taxon>
        <taxon>Ustilaginomycotina</taxon>
        <taxon>Exobasidiomycetes</taxon>
        <taxon>Ceraceosorales</taxon>
        <taxon>Ceraceosoraceae</taxon>
        <taxon>Ceraceosorus</taxon>
    </lineage>
</organism>
<dbReference type="PANTHER" id="PTHR43330:SF7">
    <property type="entry name" value="METHIONINE AMINOPEPTIDASE 1"/>
    <property type="match status" value="1"/>
</dbReference>
<dbReference type="EMBL" id="CCYA01000247">
    <property type="protein sequence ID" value="CEH14692.1"/>
    <property type="molecule type" value="Genomic_DNA"/>
</dbReference>
<feature type="domain" description="Peptidase M24" evidence="6">
    <location>
        <begin position="84"/>
        <end position="264"/>
    </location>
</feature>
<feature type="region of interest" description="Disordered" evidence="5">
    <location>
        <begin position="273"/>
        <end position="294"/>
    </location>
</feature>
<dbReference type="Pfam" id="PF00557">
    <property type="entry name" value="Peptidase_M24"/>
    <property type="match status" value="1"/>
</dbReference>
<dbReference type="GO" id="GO:0070006">
    <property type="term" value="F:metalloaminopeptidase activity"/>
    <property type="evidence" value="ECO:0007669"/>
    <property type="project" value="InterPro"/>
</dbReference>
<keyword evidence="3" id="KW-0479">Metal-binding</keyword>
<dbReference type="AlphaFoldDB" id="A0A0P1BG91"/>
<evidence type="ECO:0000256" key="3">
    <source>
        <dbReference type="ARBA" id="ARBA00022723"/>
    </source>
</evidence>
<dbReference type="GO" id="GO:0046872">
    <property type="term" value="F:metal ion binding"/>
    <property type="evidence" value="ECO:0007669"/>
    <property type="project" value="UniProtKB-KW"/>
</dbReference>
<dbReference type="GO" id="GO:0005829">
    <property type="term" value="C:cytosol"/>
    <property type="evidence" value="ECO:0007669"/>
    <property type="project" value="TreeGrafter"/>
</dbReference>
<dbReference type="Gene3D" id="3.90.230.10">
    <property type="entry name" value="Creatinase/methionine aminopeptidase superfamily"/>
    <property type="match status" value="1"/>
</dbReference>
<dbReference type="InterPro" id="IPR001714">
    <property type="entry name" value="Pept_M24_MAP"/>
</dbReference>
<dbReference type="InterPro" id="IPR002467">
    <property type="entry name" value="Pept_M24A_MAP1"/>
</dbReference>
<accession>A0A0P1BG91</accession>
<dbReference type="OrthoDB" id="3209743at2759"/>
<keyword evidence="4" id="KW-0378">Hydrolase</keyword>
<name>A0A0P1BG91_9BASI</name>
<dbReference type="PANTHER" id="PTHR43330">
    <property type="entry name" value="METHIONINE AMINOPEPTIDASE"/>
    <property type="match status" value="1"/>
</dbReference>
<keyword evidence="1 7" id="KW-0031">Aminopeptidase</keyword>
<dbReference type="PRINTS" id="PR00599">
    <property type="entry name" value="MAPEPTIDASE"/>
</dbReference>
<evidence type="ECO:0000256" key="2">
    <source>
        <dbReference type="ARBA" id="ARBA00022670"/>
    </source>
</evidence>
<evidence type="ECO:0000256" key="4">
    <source>
        <dbReference type="ARBA" id="ARBA00022801"/>
    </source>
</evidence>
<dbReference type="SUPFAM" id="SSF55920">
    <property type="entry name" value="Creatinase/aminopeptidase"/>
    <property type="match status" value="1"/>
</dbReference>
<protein>
    <submittedName>
        <fullName evidence="7">Methionyl aminopeptidase</fullName>
    </submittedName>
</protein>
<proteinExistence type="predicted"/>
<sequence>MSTTVTTASAAAKGAADGASGASTSASTSTSTSANIYDPFLSSRGFSYEPSSSVRAHYPLSTKSVVPDHIEKPNYAKENFMQSRNIVVTSKDTQQGVRQAATQVLTPTARLPADVTLFHKGYHGDLNATYMVGPTGAADESSLHLIKAARECLDAAIAICGPGVPFAEIGQMIEPMAKEKGCSVVKAYTGHGIGKVFHGAPVVYHHITNKSYGIMQLGHIFTIEPMLNAGLNNHKTKDWPDDWTVTTKDGSRSAAAEETLLITDQGVEVLTAQGGPRSLDTRENRRAWNERKRA</sequence>
<evidence type="ECO:0000313" key="8">
    <source>
        <dbReference type="Proteomes" id="UP000054845"/>
    </source>
</evidence>
<evidence type="ECO:0000256" key="5">
    <source>
        <dbReference type="SAM" id="MobiDB-lite"/>
    </source>
</evidence>
<dbReference type="InterPro" id="IPR000994">
    <property type="entry name" value="Pept_M24"/>
</dbReference>
<dbReference type="PROSITE" id="PS00680">
    <property type="entry name" value="MAP_1"/>
    <property type="match status" value="1"/>
</dbReference>
<dbReference type="STRING" id="401625.A0A0P1BG91"/>
<keyword evidence="8" id="KW-1185">Reference proteome</keyword>
<feature type="compositionally biased region" description="Basic and acidic residues" evidence="5">
    <location>
        <begin position="279"/>
        <end position="294"/>
    </location>
</feature>
<evidence type="ECO:0000259" key="6">
    <source>
        <dbReference type="Pfam" id="PF00557"/>
    </source>
</evidence>